<keyword evidence="2" id="KW-0472">Membrane</keyword>
<dbReference type="Proteomes" id="UP001152523">
    <property type="component" value="Unassembled WGS sequence"/>
</dbReference>
<comment type="caution">
    <text evidence="3">The sequence shown here is derived from an EMBL/GenBank/DDBJ whole genome shotgun (WGS) entry which is preliminary data.</text>
</comment>
<proteinExistence type="predicted"/>
<feature type="region of interest" description="Disordered" evidence="1">
    <location>
        <begin position="88"/>
        <end position="107"/>
    </location>
</feature>
<dbReference type="AlphaFoldDB" id="A0AAV0DG35"/>
<evidence type="ECO:0000256" key="2">
    <source>
        <dbReference type="SAM" id="Phobius"/>
    </source>
</evidence>
<feature type="transmembrane region" description="Helical" evidence="2">
    <location>
        <begin position="21"/>
        <end position="42"/>
    </location>
</feature>
<evidence type="ECO:0000313" key="3">
    <source>
        <dbReference type="EMBL" id="CAH9100574.1"/>
    </source>
</evidence>
<accession>A0AAV0DG35</accession>
<reference evidence="3" key="1">
    <citation type="submission" date="2022-07" db="EMBL/GenBank/DDBJ databases">
        <authorList>
            <person name="Macas J."/>
            <person name="Novak P."/>
            <person name="Neumann P."/>
        </authorList>
    </citation>
    <scope>NUCLEOTIDE SEQUENCE</scope>
</reference>
<dbReference type="EMBL" id="CAMAPF010000108">
    <property type="protein sequence ID" value="CAH9100574.1"/>
    <property type="molecule type" value="Genomic_DNA"/>
</dbReference>
<evidence type="ECO:0000256" key="1">
    <source>
        <dbReference type="SAM" id="MobiDB-lite"/>
    </source>
</evidence>
<organism evidence="3 4">
    <name type="scientific">Cuscuta epithymum</name>
    <dbReference type="NCBI Taxonomy" id="186058"/>
    <lineage>
        <taxon>Eukaryota</taxon>
        <taxon>Viridiplantae</taxon>
        <taxon>Streptophyta</taxon>
        <taxon>Embryophyta</taxon>
        <taxon>Tracheophyta</taxon>
        <taxon>Spermatophyta</taxon>
        <taxon>Magnoliopsida</taxon>
        <taxon>eudicotyledons</taxon>
        <taxon>Gunneridae</taxon>
        <taxon>Pentapetalae</taxon>
        <taxon>asterids</taxon>
        <taxon>lamiids</taxon>
        <taxon>Solanales</taxon>
        <taxon>Convolvulaceae</taxon>
        <taxon>Cuscuteae</taxon>
        <taxon>Cuscuta</taxon>
        <taxon>Cuscuta subgen. Cuscuta</taxon>
    </lineage>
</organism>
<gene>
    <name evidence="3" type="ORF">CEPIT_LOCUS15342</name>
</gene>
<protein>
    <submittedName>
        <fullName evidence="3">Uncharacterized protein</fullName>
    </submittedName>
</protein>
<sequence length="107" mass="12744">MANPLFSRYFQNFRSKFHAWLIWHFSFHFISFLFFYFFSFLLPCAQLCSSSLPSTTCNFSLFFLSPFASFPSSQLVDSWPHFTILNPHLPPPTPLLRRRPRSSIRRN</sequence>
<keyword evidence="4" id="KW-1185">Reference proteome</keyword>
<name>A0AAV0DG35_9ASTE</name>
<feature type="compositionally biased region" description="Basic residues" evidence="1">
    <location>
        <begin position="96"/>
        <end position="107"/>
    </location>
</feature>
<keyword evidence="2" id="KW-0812">Transmembrane</keyword>
<keyword evidence="2" id="KW-1133">Transmembrane helix</keyword>
<evidence type="ECO:0000313" key="4">
    <source>
        <dbReference type="Proteomes" id="UP001152523"/>
    </source>
</evidence>